<organism evidence="1">
    <name type="scientific">gut metagenome</name>
    <dbReference type="NCBI Taxonomy" id="749906"/>
    <lineage>
        <taxon>unclassified sequences</taxon>
        <taxon>metagenomes</taxon>
        <taxon>organismal metagenomes</taxon>
    </lineage>
</organism>
<dbReference type="AlphaFoldDB" id="J9D6P0"/>
<evidence type="ECO:0000313" key="1">
    <source>
        <dbReference type="EMBL" id="EJX08426.1"/>
    </source>
</evidence>
<protein>
    <submittedName>
        <fullName evidence="1">Uncharacterized protein</fullName>
    </submittedName>
</protein>
<accession>J9D6P0</accession>
<name>J9D6P0_9ZZZZ</name>
<proteinExistence type="predicted"/>
<dbReference type="EMBL" id="AMCI01000627">
    <property type="protein sequence ID" value="EJX08426.1"/>
    <property type="molecule type" value="Genomic_DNA"/>
</dbReference>
<reference evidence="1" key="1">
    <citation type="journal article" date="2012" name="PLoS ONE">
        <title>Gene sets for utilization of primary and secondary nutrition supplies in the distal gut of endangered iberian lynx.</title>
        <authorList>
            <person name="Alcaide M."/>
            <person name="Messina E."/>
            <person name="Richter M."/>
            <person name="Bargiela R."/>
            <person name="Peplies J."/>
            <person name="Huws S.A."/>
            <person name="Newbold C.J."/>
            <person name="Golyshin P.N."/>
            <person name="Simon M.A."/>
            <person name="Lopez G."/>
            <person name="Yakimov M.M."/>
            <person name="Ferrer M."/>
        </authorList>
    </citation>
    <scope>NUCLEOTIDE SEQUENCE</scope>
</reference>
<comment type="caution">
    <text evidence="1">The sequence shown here is derived from an EMBL/GenBank/DDBJ whole genome shotgun (WGS) entry which is preliminary data.</text>
</comment>
<sequence length="53" mass="6301">MFLPASKLRPFIYYSNSQSIIFRKMDDFDTFLMLSCTKTLVLVHENQFLHLLS</sequence>
<gene>
    <name evidence="1" type="ORF">EVA_03461</name>
</gene>